<organism evidence="3 4">
    <name type="scientific">Pseudomonas fluorescens (strain Pf0-1)</name>
    <dbReference type="NCBI Taxonomy" id="205922"/>
    <lineage>
        <taxon>Bacteria</taxon>
        <taxon>Pseudomonadati</taxon>
        <taxon>Pseudomonadota</taxon>
        <taxon>Gammaproteobacteria</taxon>
        <taxon>Pseudomonadales</taxon>
        <taxon>Pseudomonadaceae</taxon>
        <taxon>Pseudomonas</taxon>
    </lineage>
</organism>
<proteinExistence type="predicted"/>
<dbReference type="eggNOG" id="COG2050">
    <property type="taxonomic scope" value="Bacteria"/>
</dbReference>
<dbReference type="Pfam" id="PF03061">
    <property type="entry name" value="4HBT"/>
    <property type="match status" value="1"/>
</dbReference>
<dbReference type="HOGENOM" id="CLU_089876_7_0_6"/>
<dbReference type="SUPFAM" id="SSF54637">
    <property type="entry name" value="Thioesterase/thiol ester dehydrase-isomerase"/>
    <property type="match status" value="1"/>
</dbReference>
<sequence length="178" mass="19322">MELLLFFPLPGTATNKSNYQMAENPVFERATWFLSALRHCQVLGLKVHSASHEGLTVVLPYSAQIVGNPLTGVVHGGAITSLMDTACGMSTLCVLPEFEVCPTLDLRIDYMHAAEPHKDVFGFAQCYRVTTDVIFARGFAYQDDPEQPIAHVVGTFMRMGKGLKGTKGFGGAIKGESP</sequence>
<protein>
    <recommendedName>
        <fullName evidence="2">Thioesterase domain-containing protein</fullName>
    </recommendedName>
</protein>
<gene>
    <name evidence="3" type="ordered locus">Pfl01_1623</name>
</gene>
<dbReference type="InterPro" id="IPR006683">
    <property type="entry name" value="Thioestr_dom"/>
</dbReference>
<dbReference type="GO" id="GO:0061522">
    <property type="term" value="F:1,4-dihydroxy-2-naphthoyl-CoA thioesterase activity"/>
    <property type="evidence" value="ECO:0007669"/>
    <property type="project" value="TreeGrafter"/>
</dbReference>
<dbReference type="PANTHER" id="PTHR43240:SF7">
    <property type="entry name" value="BLR7284 PROTEIN"/>
    <property type="match status" value="1"/>
</dbReference>
<dbReference type="KEGG" id="pfo:Pfl01_1623"/>
<dbReference type="NCBIfam" id="TIGR00369">
    <property type="entry name" value="unchar_dom_1"/>
    <property type="match status" value="1"/>
</dbReference>
<dbReference type="InterPro" id="IPR003736">
    <property type="entry name" value="PAAI_dom"/>
</dbReference>
<dbReference type="AlphaFoldDB" id="Q3KFU0"/>
<evidence type="ECO:0000259" key="2">
    <source>
        <dbReference type="Pfam" id="PF03061"/>
    </source>
</evidence>
<dbReference type="CDD" id="cd03443">
    <property type="entry name" value="PaaI_thioesterase"/>
    <property type="match status" value="1"/>
</dbReference>
<keyword evidence="1" id="KW-0378">Hydrolase</keyword>
<dbReference type="InterPro" id="IPR029069">
    <property type="entry name" value="HotDog_dom_sf"/>
</dbReference>
<accession>Q3KFU0</accession>
<reference evidence="3 4" key="1">
    <citation type="journal article" date="2009" name="Genome Biol.">
        <title>Genomic and genetic analyses of diversity and plant interactions of Pseudomonas fluorescens.</title>
        <authorList>
            <person name="Silby M.W."/>
            <person name="Cerdeno-Tarraga A.M."/>
            <person name="Vernikos G.S."/>
            <person name="Giddens S.R."/>
            <person name="Jackson R.W."/>
            <person name="Preston G.M."/>
            <person name="Zhang X.X."/>
            <person name="Moon C.D."/>
            <person name="Gehrig S.M."/>
            <person name="Godfrey S.A."/>
            <person name="Knight C.G."/>
            <person name="Malone J.G."/>
            <person name="Robinson Z."/>
            <person name="Spiers A.J."/>
            <person name="Harris S."/>
            <person name="Challis G.L."/>
            <person name="Yaxley A.M."/>
            <person name="Harris D."/>
            <person name="Seeger K."/>
            <person name="Murphy L."/>
            <person name="Rutter S."/>
            <person name="Squares R."/>
            <person name="Quail M.A."/>
            <person name="Saunders E."/>
            <person name="Mavromatis K."/>
            <person name="Brettin T.S."/>
            <person name="Bentley S.D."/>
            <person name="Hothersall J."/>
            <person name="Stephens E."/>
            <person name="Thomas C.M."/>
            <person name="Parkhill J."/>
            <person name="Levy S.B."/>
            <person name="Rainey P.B."/>
            <person name="Thomson N.R."/>
        </authorList>
    </citation>
    <scope>NUCLEOTIDE SEQUENCE [LARGE SCALE GENOMIC DNA]</scope>
    <source>
        <strain evidence="3 4">Pf0-1</strain>
    </source>
</reference>
<dbReference type="Proteomes" id="UP000002704">
    <property type="component" value="Chromosome"/>
</dbReference>
<dbReference type="PANTHER" id="PTHR43240">
    <property type="entry name" value="1,4-DIHYDROXY-2-NAPHTHOYL-COA THIOESTERASE 1"/>
    <property type="match status" value="1"/>
</dbReference>
<evidence type="ECO:0000313" key="4">
    <source>
        <dbReference type="Proteomes" id="UP000002704"/>
    </source>
</evidence>
<name>Q3KFU0_PSEPF</name>
<feature type="domain" description="Thioesterase" evidence="2">
    <location>
        <begin position="72"/>
        <end position="147"/>
    </location>
</feature>
<evidence type="ECO:0000256" key="1">
    <source>
        <dbReference type="ARBA" id="ARBA00022801"/>
    </source>
</evidence>
<evidence type="ECO:0000313" key="3">
    <source>
        <dbReference type="EMBL" id="ABA73366.1"/>
    </source>
</evidence>
<dbReference type="EMBL" id="CP000094">
    <property type="protein sequence ID" value="ABA73366.1"/>
    <property type="molecule type" value="Genomic_DNA"/>
</dbReference>
<dbReference type="GO" id="GO:0005829">
    <property type="term" value="C:cytosol"/>
    <property type="evidence" value="ECO:0007669"/>
    <property type="project" value="TreeGrafter"/>
</dbReference>
<dbReference type="Gene3D" id="3.10.129.10">
    <property type="entry name" value="Hotdog Thioesterase"/>
    <property type="match status" value="1"/>
</dbReference>